<dbReference type="AlphaFoldDB" id="A0A5B7YE02"/>
<dbReference type="Proteomes" id="UP000304912">
    <property type="component" value="Chromosome"/>
</dbReference>
<evidence type="ECO:0000313" key="2">
    <source>
        <dbReference type="Proteomes" id="UP000304912"/>
    </source>
</evidence>
<proteinExistence type="predicted"/>
<dbReference type="RefSeq" id="WP_139756404.1">
    <property type="nucleotide sequence ID" value="NZ_CP039852.1"/>
</dbReference>
<gene>
    <name evidence="1" type="ORF">FBQ74_09210</name>
</gene>
<organism evidence="1 2">
    <name type="scientific">Salinimonas iocasae</name>
    <dbReference type="NCBI Taxonomy" id="2572577"/>
    <lineage>
        <taxon>Bacteria</taxon>
        <taxon>Pseudomonadati</taxon>
        <taxon>Pseudomonadota</taxon>
        <taxon>Gammaproteobacteria</taxon>
        <taxon>Alteromonadales</taxon>
        <taxon>Alteromonadaceae</taxon>
        <taxon>Alteromonas/Salinimonas group</taxon>
        <taxon>Salinimonas</taxon>
    </lineage>
</organism>
<evidence type="ECO:0000313" key="1">
    <source>
        <dbReference type="EMBL" id="QCZ93660.1"/>
    </source>
</evidence>
<dbReference type="EMBL" id="CP039852">
    <property type="protein sequence ID" value="QCZ93660.1"/>
    <property type="molecule type" value="Genomic_DNA"/>
</dbReference>
<dbReference type="KEGG" id="salk:FBQ74_09210"/>
<protein>
    <submittedName>
        <fullName evidence="1">VWA domain-containing protein</fullName>
    </submittedName>
</protein>
<keyword evidence="2" id="KW-1185">Reference proteome</keyword>
<dbReference type="PANTHER" id="PTHR39338:SF7">
    <property type="entry name" value="BLL6692 PROTEIN"/>
    <property type="match status" value="1"/>
</dbReference>
<name>A0A5B7YE02_9ALTE</name>
<sequence length="393" mass="45805">MLIDFFFTLRRYKVKTTVRELLDLLRALQQQVVYADIEAFYYLARMIMVKDETQFDRFDKAFADYFEGVQAVDLFGDDIPEDWLRKELEKYLTEEEKAQVKALGGLDKLMETLKERLEEQKERHQGGNKWIGTGGTSPFGAYGYNPEGVRIGQKGNRNFSAAKVWDKREFKNLSGDVELGTRNIKMALRKLRKFARTGASYELDVPGTIRETARKGGLLDIHMAPERHNAVKVLMFFDVGGSMDPYIKETQELFSAVHSEFKYLEYFYFHNCVYESVWRDNARRREQTIPVWDIIHRFGPDYKVIFVGDATMGPYEITYPGGSVEHWNEEPGVAWMERLLNHFSSAVWLNPQPQQHWQYYHSVGIMHDIMNQRMFPLTLDGLTDAIARLSRPG</sequence>
<dbReference type="OrthoDB" id="9764216at2"/>
<reference evidence="1 2" key="1">
    <citation type="submission" date="2019-04" db="EMBL/GenBank/DDBJ databases">
        <title>Salinimonas iocasae sp. nov., a halophilic bacterium isolated from the outer tube casing of tubeworms in Okinawa Trough.</title>
        <authorList>
            <person name="Zhang H."/>
            <person name="Wang H."/>
            <person name="Li C."/>
        </authorList>
    </citation>
    <scope>NUCLEOTIDE SEQUENCE [LARGE SCALE GENOMIC DNA]</scope>
    <source>
        <strain evidence="1 2">KX18D6</strain>
    </source>
</reference>
<dbReference type="PANTHER" id="PTHR39338">
    <property type="entry name" value="BLL5662 PROTEIN-RELATED"/>
    <property type="match status" value="1"/>
</dbReference>
<accession>A0A5B7YE02</accession>